<protein>
    <recommendedName>
        <fullName evidence="6">Methyltransferase domain-containing protein</fullName>
    </recommendedName>
</protein>
<dbReference type="Proteomes" id="UP000789595">
    <property type="component" value="Unassembled WGS sequence"/>
</dbReference>
<reference evidence="4" key="2">
    <citation type="submission" date="2021-11" db="EMBL/GenBank/DDBJ databases">
        <authorList>
            <consortium name="Genoscope - CEA"/>
            <person name="William W."/>
        </authorList>
    </citation>
    <scope>NUCLEOTIDE SEQUENCE</scope>
</reference>
<gene>
    <name evidence="3" type="ORF">PCAL00307_LOCUS10827</name>
    <name evidence="4" type="ORF">PECAL_1P10780</name>
</gene>
<dbReference type="InterPro" id="IPR010342">
    <property type="entry name" value="DUF938"/>
</dbReference>
<dbReference type="OrthoDB" id="10258744at2759"/>
<sequence length="264" mass="28736">MQSSPAFSRNIEPIADAMAAQGFDRCEFLLELGCGPGEHVVEFAKRWEEPFFQPTDCSRAAITSTDLRAREAGLRATRICPARIVDVAEDEWPQVEGDPPYDGIYSINVVHIMAKTAIPSFFAGCGRNLRPGGLLGLYDTWTFDGEFVGPNNQRFDQSLRSQGYGGVSSIEECDQAASKAGLERIDVSYLPANNQFVTYRKIDDGDITPASLEFREAVMRADLQEEDARAPPLPMGPSPDDYTGELPVAGAEGFADGVGGEDDL</sequence>
<reference evidence="3" key="1">
    <citation type="submission" date="2021-01" db="EMBL/GenBank/DDBJ databases">
        <authorList>
            <person name="Corre E."/>
            <person name="Pelletier E."/>
            <person name="Niang G."/>
            <person name="Scheremetjew M."/>
            <person name="Finn R."/>
            <person name="Kale V."/>
            <person name="Holt S."/>
            <person name="Cochrane G."/>
            <person name="Meng A."/>
            <person name="Brown T."/>
            <person name="Cohen L."/>
        </authorList>
    </citation>
    <scope>NUCLEOTIDE SEQUENCE</scope>
    <source>
        <strain evidence="3">CCMP1756</strain>
    </source>
</reference>
<evidence type="ECO:0008006" key="6">
    <source>
        <dbReference type="Google" id="ProtNLM"/>
    </source>
</evidence>
<evidence type="ECO:0000313" key="4">
    <source>
        <dbReference type="EMBL" id="CAH0364700.1"/>
    </source>
</evidence>
<dbReference type="PANTHER" id="PTHR20974:SF0">
    <property type="entry name" value="UPF0585 PROTEIN CG18661"/>
    <property type="match status" value="1"/>
</dbReference>
<feature type="region of interest" description="Disordered" evidence="2">
    <location>
        <begin position="225"/>
        <end position="264"/>
    </location>
</feature>
<dbReference type="Pfam" id="PF06080">
    <property type="entry name" value="DUF938"/>
    <property type="match status" value="1"/>
</dbReference>
<evidence type="ECO:0000256" key="2">
    <source>
        <dbReference type="SAM" id="MobiDB-lite"/>
    </source>
</evidence>
<dbReference type="EMBL" id="HBIW01012617">
    <property type="protein sequence ID" value="CAE0695391.1"/>
    <property type="molecule type" value="Transcribed_RNA"/>
</dbReference>
<evidence type="ECO:0000313" key="3">
    <source>
        <dbReference type="EMBL" id="CAE0695391.1"/>
    </source>
</evidence>
<comment type="similarity">
    <text evidence="1">Belongs to the UPF0585 family.</text>
</comment>
<keyword evidence="5" id="KW-1185">Reference proteome</keyword>
<evidence type="ECO:0000313" key="5">
    <source>
        <dbReference type="Proteomes" id="UP000789595"/>
    </source>
</evidence>
<evidence type="ECO:0000256" key="1">
    <source>
        <dbReference type="ARBA" id="ARBA00008308"/>
    </source>
</evidence>
<dbReference type="SUPFAM" id="SSF53335">
    <property type="entry name" value="S-adenosyl-L-methionine-dependent methyltransferases"/>
    <property type="match status" value="1"/>
</dbReference>
<dbReference type="EMBL" id="CAKKNE010000001">
    <property type="protein sequence ID" value="CAH0364700.1"/>
    <property type="molecule type" value="Genomic_DNA"/>
</dbReference>
<dbReference type="InterPro" id="IPR029063">
    <property type="entry name" value="SAM-dependent_MTases_sf"/>
</dbReference>
<dbReference type="CDD" id="cd02440">
    <property type="entry name" value="AdoMet_MTases"/>
    <property type="match status" value="1"/>
</dbReference>
<accession>A0A7S4E7P7</accession>
<organism evidence="3">
    <name type="scientific">Pelagomonas calceolata</name>
    <dbReference type="NCBI Taxonomy" id="35677"/>
    <lineage>
        <taxon>Eukaryota</taxon>
        <taxon>Sar</taxon>
        <taxon>Stramenopiles</taxon>
        <taxon>Ochrophyta</taxon>
        <taxon>Pelagophyceae</taxon>
        <taxon>Pelagomonadales</taxon>
        <taxon>Pelagomonadaceae</taxon>
        <taxon>Pelagomonas</taxon>
    </lineage>
</organism>
<dbReference type="PANTHER" id="PTHR20974">
    <property type="entry name" value="UPF0585 PROTEIN CG18661"/>
    <property type="match status" value="1"/>
</dbReference>
<dbReference type="AlphaFoldDB" id="A0A7S4E7P7"/>
<proteinExistence type="inferred from homology"/>
<name>A0A7S4E7P7_9STRA</name>
<dbReference type="Gene3D" id="3.40.50.150">
    <property type="entry name" value="Vaccinia Virus protein VP39"/>
    <property type="match status" value="1"/>
</dbReference>